<dbReference type="Pfam" id="PF12937">
    <property type="entry name" value="F-box-like"/>
    <property type="match status" value="1"/>
</dbReference>
<dbReference type="WBParaSite" id="ALUE_0001327801-mRNA-1">
    <property type="protein sequence ID" value="ALUE_0001327801-mRNA-1"/>
    <property type="gene ID" value="ALUE_0001327801"/>
</dbReference>
<dbReference type="Proteomes" id="UP000036681">
    <property type="component" value="Unplaced"/>
</dbReference>
<protein>
    <submittedName>
        <fullName evidence="4">F-box domain-containing protein</fullName>
    </submittedName>
</protein>
<dbReference type="SMART" id="SM00367">
    <property type="entry name" value="LRR_CC"/>
    <property type="match status" value="5"/>
</dbReference>
<accession>A0A0M3I7S1</accession>
<evidence type="ECO:0000259" key="2">
    <source>
        <dbReference type="PROSITE" id="PS50181"/>
    </source>
</evidence>
<dbReference type="Gene3D" id="3.80.10.10">
    <property type="entry name" value="Ribonuclease Inhibitor"/>
    <property type="match status" value="2"/>
</dbReference>
<keyword evidence="1" id="KW-0833">Ubl conjugation pathway</keyword>
<organism evidence="3 4">
    <name type="scientific">Ascaris lumbricoides</name>
    <name type="common">Giant roundworm</name>
    <dbReference type="NCBI Taxonomy" id="6252"/>
    <lineage>
        <taxon>Eukaryota</taxon>
        <taxon>Metazoa</taxon>
        <taxon>Ecdysozoa</taxon>
        <taxon>Nematoda</taxon>
        <taxon>Chromadorea</taxon>
        <taxon>Rhabditida</taxon>
        <taxon>Spirurina</taxon>
        <taxon>Ascaridomorpha</taxon>
        <taxon>Ascaridoidea</taxon>
        <taxon>Ascarididae</taxon>
        <taxon>Ascaris</taxon>
    </lineage>
</organism>
<dbReference type="InterPro" id="IPR001810">
    <property type="entry name" value="F-box_dom"/>
</dbReference>
<dbReference type="PANTHER" id="PTHR13318">
    <property type="entry name" value="PARTNER OF PAIRED, ISOFORM B-RELATED"/>
    <property type="match status" value="1"/>
</dbReference>
<dbReference type="InterPro" id="IPR036047">
    <property type="entry name" value="F-box-like_dom_sf"/>
</dbReference>
<dbReference type="GO" id="GO:0031146">
    <property type="term" value="P:SCF-dependent proteasomal ubiquitin-dependent protein catabolic process"/>
    <property type="evidence" value="ECO:0007669"/>
    <property type="project" value="TreeGrafter"/>
</dbReference>
<reference evidence="4" key="1">
    <citation type="submission" date="2017-02" db="UniProtKB">
        <authorList>
            <consortium name="WormBaseParasite"/>
        </authorList>
    </citation>
    <scope>IDENTIFICATION</scope>
</reference>
<evidence type="ECO:0000313" key="3">
    <source>
        <dbReference type="Proteomes" id="UP000036681"/>
    </source>
</evidence>
<proteinExistence type="predicted"/>
<dbReference type="SUPFAM" id="SSF81383">
    <property type="entry name" value="F-box domain"/>
    <property type="match status" value="1"/>
</dbReference>
<evidence type="ECO:0000256" key="1">
    <source>
        <dbReference type="ARBA" id="ARBA00022786"/>
    </source>
</evidence>
<dbReference type="GO" id="GO:0019005">
    <property type="term" value="C:SCF ubiquitin ligase complex"/>
    <property type="evidence" value="ECO:0007669"/>
    <property type="project" value="TreeGrafter"/>
</dbReference>
<dbReference type="InterPro" id="IPR006553">
    <property type="entry name" value="Leu-rich_rpt_Cys-con_subtyp"/>
</dbReference>
<dbReference type="SUPFAM" id="SSF52047">
    <property type="entry name" value="RNI-like"/>
    <property type="match status" value="1"/>
</dbReference>
<name>A0A0M3I7S1_ASCLU</name>
<keyword evidence="3" id="KW-1185">Reference proteome</keyword>
<sequence length="599" mass="67708">MAVANGEEANVVSGKQSISHLTFGPSASVSTASILFPQQSASSACRAQVVVVGVPQVIIRDPCKPSHDGTFPINEAKLAEQHRWKFVEWYPRCCMGCSVNGAYPVQVSPSGSALIAEPEDITSPVTDMEPAPSESSYEFQSESGDAIVLEDLPDMVLLRIIEYIHPVERVHNLSVLSRRWNRLVKSHKLWREVRIFICDPPYYKKSVAEFLHERDGILQMGPWIQKLCISISCTEPFTEKQFIDLFPLVMPSVKLLDIGFFSNLTLDVLYFMMRCFPNVERLNLEGLKKVDSDVFAVLFVEGFRNLRELILSHCESMTIEDYAFLCSVKRPLEVLSIDGIFTLHNRAGTYLVSSPFAGSLTRLYLDGEELDDLGFRALTSCQNLKLLSVSFCESATDLSLGYVKTLSKLEHLHLRKGREFTCEGLRKFFELNSIENDDEFPSRLKFLNLGECPAVNDVIIDLITQNCADIESLCLVWCWSVTEIGLTMIVQRLHALRLLDIRGLDCVDGSSFLDVPDLYLMNLRYLGAEQCPRIEDSTLQILNLRKKDLIISNYHNYFITFTIRDGDATFGERYDNEFHAAVNEELSVIDGFCCMSDIR</sequence>
<feature type="domain" description="F-box" evidence="2">
    <location>
        <begin position="146"/>
        <end position="193"/>
    </location>
</feature>
<dbReference type="InterPro" id="IPR032675">
    <property type="entry name" value="LRR_dom_sf"/>
</dbReference>
<evidence type="ECO:0000313" key="4">
    <source>
        <dbReference type="WBParaSite" id="ALUE_0001327801-mRNA-1"/>
    </source>
</evidence>
<dbReference type="PANTHER" id="PTHR13318:SF95">
    <property type="entry name" value="F-BOX PROTEIN YLR352W"/>
    <property type="match status" value="1"/>
</dbReference>
<dbReference type="AlphaFoldDB" id="A0A0M3I7S1"/>
<dbReference type="PROSITE" id="PS50181">
    <property type="entry name" value="FBOX"/>
    <property type="match status" value="1"/>
</dbReference>